<keyword evidence="2" id="KW-0479">Metal-binding</keyword>
<feature type="domain" description="Peptidase M20 dimerisation" evidence="3">
    <location>
        <begin position="182"/>
        <end position="277"/>
    </location>
</feature>
<dbReference type="Gene3D" id="3.30.70.360">
    <property type="match status" value="1"/>
</dbReference>
<feature type="binding site" evidence="2">
    <location>
        <position position="97"/>
    </location>
    <ligand>
        <name>Mn(2+)</name>
        <dbReference type="ChEBI" id="CHEBI:29035"/>
        <label>2</label>
    </ligand>
</feature>
<dbReference type="InterPro" id="IPR017439">
    <property type="entry name" value="Amidohydrolase"/>
</dbReference>
<dbReference type="GO" id="GO:0050118">
    <property type="term" value="F:N-acetyldiaminopimelate deacetylase activity"/>
    <property type="evidence" value="ECO:0007669"/>
    <property type="project" value="UniProtKB-ARBA"/>
</dbReference>
<evidence type="ECO:0000256" key="2">
    <source>
        <dbReference type="PIRSR" id="PIRSR005962-1"/>
    </source>
</evidence>
<keyword evidence="1 4" id="KW-0378">Hydrolase</keyword>
<reference evidence="4 5" key="1">
    <citation type="submission" date="2019-05" db="EMBL/GenBank/DDBJ databases">
        <title>Psychrobacillus vulpis sp. nov., a new species isolated from feces of a red fox that inhabits in The Tablas de Daimiel Natural Park, Albacete, Spain.</title>
        <authorList>
            <person name="Rodriguez M."/>
            <person name="Reina J.C."/>
            <person name="Bejar V."/>
            <person name="Llamas I."/>
        </authorList>
    </citation>
    <scope>NUCLEOTIDE SEQUENCE [LARGE SCALE GENOMIC DNA]</scope>
    <source>
        <strain evidence="4 5">NEAU-3TGS17</strain>
    </source>
</reference>
<proteinExistence type="predicted"/>
<dbReference type="InterPro" id="IPR002933">
    <property type="entry name" value="Peptidase_M20"/>
</dbReference>
<dbReference type="PANTHER" id="PTHR11014:SF63">
    <property type="entry name" value="METALLOPEPTIDASE, PUTATIVE (AFU_ORTHOLOGUE AFUA_6G09600)-RELATED"/>
    <property type="match status" value="1"/>
</dbReference>
<dbReference type="FunFam" id="3.30.70.360:FF:000001">
    <property type="entry name" value="N-acetyldiaminopimelate deacetylase"/>
    <property type="match status" value="1"/>
</dbReference>
<evidence type="ECO:0000313" key="4">
    <source>
        <dbReference type="EMBL" id="TQR13911.1"/>
    </source>
</evidence>
<dbReference type="NCBIfam" id="TIGR01891">
    <property type="entry name" value="amidohydrolases"/>
    <property type="match status" value="1"/>
</dbReference>
<evidence type="ECO:0000259" key="3">
    <source>
        <dbReference type="Pfam" id="PF07687"/>
    </source>
</evidence>
<comment type="cofactor">
    <cofactor evidence="2">
        <name>Mn(2+)</name>
        <dbReference type="ChEBI" id="CHEBI:29035"/>
    </cofactor>
    <text evidence="2">The Mn(2+) ion enhances activity.</text>
</comment>
<dbReference type="GO" id="GO:0019877">
    <property type="term" value="P:diaminopimelate biosynthetic process"/>
    <property type="evidence" value="ECO:0007669"/>
    <property type="project" value="UniProtKB-ARBA"/>
</dbReference>
<comment type="caution">
    <text evidence="4">The sequence shown here is derived from an EMBL/GenBank/DDBJ whole genome shotgun (WGS) entry which is preliminary data.</text>
</comment>
<dbReference type="PIRSF" id="PIRSF005962">
    <property type="entry name" value="Pept_M20D_amidohydro"/>
    <property type="match status" value="1"/>
</dbReference>
<dbReference type="Gene3D" id="3.40.630.10">
    <property type="entry name" value="Zn peptidases"/>
    <property type="match status" value="1"/>
</dbReference>
<dbReference type="InterPro" id="IPR011650">
    <property type="entry name" value="Peptidase_M20_dimer"/>
</dbReference>
<keyword evidence="2" id="KW-0464">Manganese</keyword>
<name>A0A544T8X4_9BACI</name>
<dbReference type="AlphaFoldDB" id="A0A544T8X4"/>
<dbReference type="OrthoDB" id="9776731at2"/>
<protein>
    <submittedName>
        <fullName evidence="4">Amidohydrolase</fullName>
    </submittedName>
</protein>
<dbReference type="PANTHER" id="PTHR11014">
    <property type="entry name" value="PEPTIDASE M20 FAMILY MEMBER"/>
    <property type="match status" value="1"/>
</dbReference>
<sequence>MSNENFKNQLTDWRHYLHSHPETAFEEENTSRFVAEKLLEMGYEVVTGIGKTGVVGTLKNGDGSGIIGIRADMDALNIQEETNLPYASKYAGKMHACGHDGHVTTALGAAKLLADRKDFNGTVRFIFQPAEEHGEGALAMLKDGLFERFPIDEFYGLHNMPGLPEGQIHSKVGGICASEDNFEIRIKGKGGHASAPNMGVDSLVTASQIILALQTIVARNIDPIDTAVVSCTEIHTDGTVNVIPTNVVITGDCRSYNPEVQSLIKERMQAICENICEANGATCEFTYRNSFSPTINWEECHHTVVQAATNVLGEANVVDHAQPMMGSEDFGHFIDKIPGCYVFLGGKREGEEVYPLHHAKFDYKDENLVRGAEFFAEIVRIKLPI</sequence>
<keyword evidence="5" id="KW-1185">Reference proteome</keyword>
<organism evidence="4 5">
    <name type="scientific">Psychrobacillus lasiicapitis</name>
    <dbReference type="NCBI Taxonomy" id="1636719"/>
    <lineage>
        <taxon>Bacteria</taxon>
        <taxon>Bacillati</taxon>
        <taxon>Bacillota</taxon>
        <taxon>Bacilli</taxon>
        <taxon>Bacillales</taxon>
        <taxon>Bacillaceae</taxon>
        <taxon>Psychrobacillus</taxon>
    </lineage>
</organism>
<dbReference type="Proteomes" id="UP000317316">
    <property type="component" value="Unassembled WGS sequence"/>
</dbReference>
<dbReference type="RefSeq" id="WP_142538742.1">
    <property type="nucleotide sequence ID" value="NZ_BMIE01000005.1"/>
</dbReference>
<evidence type="ECO:0000256" key="1">
    <source>
        <dbReference type="ARBA" id="ARBA00022801"/>
    </source>
</evidence>
<dbReference type="EMBL" id="VDGH01000005">
    <property type="protein sequence ID" value="TQR13911.1"/>
    <property type="molecule type" value="Genomic_DNA"/>
</dbReference>
<dbReference type="SUPFAM" id="SSF53187">
    <property type="entry name" value="Zn-dependent exopeptidases"/>
    <property type="match status" value="1"/>
</dbReference>
<accession>A0A544T8X4</accession>
<feature type="binding site" evidence="2">
    <location>
        <position position="357"/>
    </location>
    <ligand>
        <name>Mn(2+)</name>
        <dbReference type="ChEBI" id="CHEBI:29035"/>
        <label>2</label>
    </ligand>
</feature>
<dbReference type="SUPFAM" id="SSF55031">
    <property type="entry name" value="Bacterial exopeptidase dimerisation domain"/>
    <property type="match status" value="1"/>
</dbReference>
<feature type="binding site" evidence="2">
    <location>
        <position position="132"/>
    </location>
    <ligand>
        <name>Mn(2+)</name>
        <dbReference type="ChEBI" id="CHEBI:29035"/>
        <label>2</label>
    </ligand>
</feature>
<feature type="binding site" evidence="2">
    <location>
        <position position="99"/>
    </location>
    <ligand>
        <name>Mn(2+)</name>
        <dbReference type="ChEBI" id="CHEBI:29035"/>
        <label>2</label>
    </ligand>
</feature>
<dbReference type="CDD" id="cd05666">
    <property type="entry name" value="M20_Acy1-like"/>
    <property type="match status" value="1"/>
</dbReference>
<gene>
    <name evidence="4" type="ORF">FG382_09890</name>
</gene>
<dbReference type="InterPro" id="IPR036264">
    <property type="entry name" value="Bact_exopeptidase_dim_dom"/>
</dbReference>
<feature type="binding site" evidence="2">
    <location>
        <position position="158"/>
    </location>
    <ligand>
        <name>Mn(2+)</name>
        <dbReference type="ChEBI" id="CHEBI:29035"/>
        <label>2</label>
    </ligand>
</feature>
<evidence type="ECO:0000313" key="5">
    <source>
        <dbReference type="Proteomes" id="UP000317316"/>
    </source>
</evidence>
<dbReference type="GO" id="GO:0046872">
    <property type="term" value="F:metal ion binding"/>
    <property type="evidence" value="ECO:0007669"/>
    <property type="project" value="UniProtKB-KW"/>
</dbReference>
<dbReference type="Pfam" id="PF07687">
    <property type="entry name" value="M20_dimer"/>
    <property type="match status" value="1"/>
</dbReference>
<dbReference type="Pfam" id="PF01546">
    <property type="entry name" value="Peptidase_M20"/>
    <property type="match status" value="1"/>
</dbReference>